<organism evidence="1 2">
    <name type="scientific">Thalassospira lohafexi</name>
    <dbReference type="NCBI Taxonomy" id="744227"/>
    <lineage>
        <taxon>Bacteria</taxon>
        <taxon>Pseudomonadati</taxon>
        <taxon>Pseudomonadota</taxon>
        <taxon>Alphaproteobacteria</taxon>
        <taxon>Rhodospirillales</taxon>
        <taxon>Thalassospiraceae</taxon>
        <taxon>Thalassospira</taxon>
    </lineage>
</organism>
<evidence type="ECO:0000313" key="2">
    <source>
        <dbReference type="Proteomes" id="UP000233332"/>
    </source>
</evidence>
<name>A0A2N3L1J0_9PROT</name>
<dbReference type="Proteomes" id="UP000233332">
    <property type="component" value="Unassembled WGS sequence"/>
</dbReference>
<evidence type="ECO:0000313" key="1">
    <source>
        <dbReference type="EMBL" id="PKR56617.1"/>
    </source>
</evidence>
<protein>
    <submittedName>
        <fullName evidence="1">Uncharacterized protein</fullName>
    </submittedName>
</protein>
<proteinExistence type="predicted"/>
<keyword evidence="2" id="KW-1185">Reference proteome</keyword>
<dbReference type="AlphaFoldDB" id="A0A2N3L1J0"/>
<reference evidence="1 2" key="1">
    <citation type="submission" date="2017-09" db="EMBL/GenBank/DDBJ databases">
        <title>Biodiversity and function of Thalassospira species in the particle-attached aromatic-hydrocarbon-degrading consortia from the surface seawater of the China South Sea.</title>
        <authorList>
            <person name="Dong C."/>
            <person name="Lai Q."/>
            <person name="Shao Z."/>
        </authorList>
    </citation>
    <scope>NUCLEOTIDE SEQUENCE [LARGE SCALE GENOMIC DNA]</scope>
    <source>
        <strain evidence="1 2">139Z-12</strain>
    </source>
</reference>
<comment type="caution">
    <text evidence="1">The sequence shown here is derived from an EMBL/GenBank/DDBJ whole genome shotgun (WGS) entry which is preliminary data.</text>
</comment>
<accession>A0A2N3L1J0</accession>
<sequence>MAKRYIWWKSPDEAIANPDRVLAQLMNIGDFDDVVEMVKLFGNERLGHVVSNAVAGWFNERSWSYWHYRLGLADIDHVPAIPVRRFD</sequence>
<dbReference type="EMBL" id="NXGX01000011">
    <property type="protein sequence ID" value="PKR56617.1"/>
    <property type="molecule type" value="Genomic_DNA"/>
</dbReference>
<gene>
    <name evidence="1" type="ORF">COO92_20285</name>
</gene>